<protein>
    <submittedName>
        <fullName evidence="2">DltD C-terminal domain protein</fullName>
    </submittedName>
</protein>
<dbReference type="Proteomes" id="UP000003672">
    <property type="component" value="Unassembled WGS sequence"/>
</dbReference>
<dbReference type="PANTHER" id="PTHR40039">
    <property type="entry name" value="PROTEIN DLTD"/>
    <property type="match status" value="1"/>
</dbReference>
<dbReference type="Pfam" id="PF04914">
    <property type="entry name" value="DltD"/>
    <property type="match status" value="1"/>
</dbReference>
<evidence type="ECO:0000313" key="2">
    <source>
        <dbReference type="EMBL" id="EFJ69079.1"/>
    </source>
</evidence>
<evidence type="ECO:0000313" key="3">
    <source>
        <dbReference type="Proteomes" id="UP000003672"/>
    </source>
</evidence>
<comment type="caution">
    <text evidence="2">The sequence shown here is derived from an EMBL/GenBank/DDBJ whole genome shotgun (WGS) entry which is preliminary data.</text>
</comment>
<dbReference type="InterPro" id="IPR006998">
    <property type="entry name" value="DltD"/>
</dbReference>
<dbReference type="PANTHER" id="PTHR40039:SF1">
    <property type="entry name" value="PROTEIN DLTD"/>
    <property type="match status" value="1"/>
</dbReference>
<proteinExistence type="predicted"/>
<sequence length="98" mass="11402">MYQECVAKITKQLTSQGFNNIADLSKDGGKKFFMEDTIHLGWNGWLKVDQYVKPFMEEKNHPVNYKLDSYYFTKAWGNKSDVKMPNTKSKVATDIKKN</sequence>
<dbReference type="AlphaFoldDB" id="A0AA87A7V3"/>
<name>A0AA87A7V3_9LACO</name>
<feature type="region of interest" description="Disordered" evidence="1">
    <location>
        <begin position="79"/>
        <end position="98"/>
    </location>
</feature>
<evidence type="ECO:0000256" key="1">
    <source>
        <dbReference type="SAM" id="MobiDB-lite"/>
    </source>
</evidence>
<dbReference type="EMBL" id="ACGO02000003">
    <property type="protein sequence ID" value="EFJ69079.1"/>
    <property type="molecule type" value="Genomic_DNA"/>
</dbReference>
<gene>
    <name evidence="2" type="ORF">HMPREF0514_11710</name>
</gene>
<accession>A0AA87A7V3</accession>
<reference evidence="2 3" key="1">
    <citation type="submission" date="2010-06" db="EMBL/GenBank/DDBJ databases">
        <authorList>
            <person name="Muzny D."/>
            <person name="Qin X."/>
            <person name="Buhay C."/>
            <person name="Dugan-Rocha S."/>
            <person name="Ding Y."/>
            <person name="Chen G."/>
            <person name="Hawes A."/>
            <person name="Holder M."/>
            <person name="Jhangiani S."/>
            <person name="Johnson A."/>
            <person name="Khan Z."/>
            <person name="Li Z."/>
            <person name="Liu W."/>
            <person name="Liu X."/>
            <person name="Perez L."/>
            <person name="Shen H."/>
            <person name="Wang Q."/>
            <person name="Watt J."/>
            <person name="Xi L."/>
            <person name="Xin Y."/>
            <person name="Zhou J."/>
            <person name="Deng J."/>
            <person name="Jiang H."/>
            <person name="Liu Y."/>
            <person name="Qu J."/>
            <person name="Song X.-Z."/>
            <person name="Zhang L."/>
            <person name="Villasana D."/>
            <person name="Johnson A."/>
            <person name="Liu J."/>
            <person name="Liyanage D."/>
            <person name="Lorensuhewa L."/>
            <person name="Robinson T."/>
            <person name="Song A."/>
            <person name="Song B.-B."/>
            <person name="Dinh H."/>
            <person name="Thornton R."/>
            <person name="Coyle M."/>
            <person name="Francisco L."/>
            <person name="Jackson L."/>
            <person name="Javaid M."/>
            <person name="Korchina V."/>
            <person name="Kovar C."/>
            <person name="Mata R."/>
            <person name="Mathew T."/>
            <person name="Ngo R."/>
            <person name="Nguyen L."/>
            <person name="Nguyen N."/>
            <person name="Okwuonu G."/>
            <person name="Ongeri F."/>
            <person name="Pham C."/>
            <person name="Simmons D."/>
            <person name="Wilczek-Boney K."/>
            <person name="Hale W."/>
            <person name="Jakkamsetti A."/>
            <person name="Pham P."/>
            <person name="Ruth R."/>
            <person name="San Lucas F."/>
            <person name="Warren J."/>
            <person name="Zhang J."/>
            <person name="Zhao Z."/>
            <person name="Zhou C."/>
            <person name="Zhu D."/>
            <person name="Lee S."/>
            <person name="Bess C."/>
            <person name="Blankenburg K."/>
            <person name="Forbes L."/>
            <person name="Fu Q."/>
            <person name="Gubbala S."/>
            <person name="Hirani K."/>
            <person name="Jayaseelan J.C."/>
            <person name="Lara F."/>
            <person name="Munidasa M."/>
            <person name="Palculict T."/>
            <person name="Patil S."/>
            <person name="Pu L.-L."/>
            <person name="Saada N."/>
            <person name="Tang L."/>
            <person name="Weissenberger G."/>
            <person name="Zhu Y."/>
            <person name="Hemphill L."/>
            <person name="Shang Y."/>
            <person name="Youmans B."/>
            <person name="Ayvaz T."/>
            <person name="Ross M."/>
            <person name="Santibanez J."/>
            <person name="Aqrawi P."/>
            <person name="Gross S."/>
            <person name="Joshi V."/>
            <person name="Fowler G."/>
            <person name="Nazareth L."/>
            <person name="Reid J."/>
            <person name="Worley K."/>
            <person name="Petrosino J."/>
            <person name="Highlander S."/>
            <person name="Gibbs R."/>
        </authorList>
    </citation>
    <scope>NUCLEOTIDE SEQUENCE [LARGE SCALE GENOMIC DNA]</scope>
    <source>
        <strain evidence="2 3">JV-V03</strain>
    </source>
</reference>
<organism evidence="2 3">
    <name type="scientific">Lactobacillus paragasseri JV-V03</name>
    <dbReference type="NCBI Taxonomy" id="525326"/>
    <lineage>
        <taxon>Bacteria</taxon>
        <taxon>Bacillati</taxon>
        <taxon>Bacillota</taxon>
        <taxon>Bacilli</taxon>
        <taxon>Lactobacillales</taxon>
        <taxon>Lactobacillaceae</taxon>
        <taxon>Lactobacillus</taxon>
    </lineage>
</organism>